<dbReference type="EMBL" id="CAJVQB010025571">
    <property type="protein sequence ID" value="CAG8806651.1"/>
    <property type="molecule type" value="Genomic_DNA"/>
</dbReference>
<proteinExistence type="predicted"/>
<evidence type="ECO:0000313" key="1">
    <source>
        <dbReference type="EMBL" id="CAG8806651.1"/>
    </source>
</evidence>
<dbReference type="Proteomes" id="UP000789901">
    <property type="component" value="Unassembled WGS sequence"/>
</dbReference>
<organism evidence="1 2">
    <name type="scientific">Gigaspora margarita</name>
    <dbReference type="NCBI Taxonomy" id="4874"/>
    <lineage>
        <taxon>Eukaryota</taxon>
        <taxon>Fungi</taxon>
        <taxon>Fungi incertae sedis</taxon>
        <taxon>Mucoromycota</taxon>
        <taxon>Glomeromycotina</taxon>
        <taxon>Glomeromycetes</taxon>
        <taxon>Diversisporales</taxon>
        <taxon>Gigasporaceae</taxon>
        <taxon>Gigaspora</taxon>
    </lineage>
</organism>
<feature type="non-terminal residue" evidence="1">
    <location>
        <position position="1"/>
    </location>
</feature>
<name>A0ABN7VYA9_GIGMA</name>
<protein>
    <submittedName>
        <fullName evidence="1">23184_t:CDS:1</fullName>
    </submittedName>
</protein>
<accession>A0ABN7VYA9</accession>
<gene>
    <name evidence="1" type="ORF">GMARGA_LOCUS24339</name>
</gene>
<comment type="caution">
    <text evidence="1">The sequence shown here is derived from an EMBL/GenBank/DDBJ whole genome shotgun (WGS) entry which is preliminary data.</text>
</comment>
<reference evidence="1 2" key="1">
    <citation type="submission" date="2021-06" db="EMBL/GenBank/DDBJ databases">
        <authorList>
            <person name="Kallberg Y."/>
            <person name="Tangrot J."/>
            <person name="Rosling A."/>
        </authorList>
    </citation>
    <scope>NUCLEOTIDE SEQUENCE [LARGE SCALE GENOMIC DNA]</scope>
    <source>
        <strain evidence="1 2">120-4 pot B 10/14</strain>
    </source>
</reference>
<keyword evidence="2" id="KW-1185">Reference proteome</keyword>
<sequence length="226" mass="26470">KEISMDEEWDIIQSSIIKTAQTFLPMKKKLAEMLKTKDTGKTDILQLLRKHIRKLDKNHKQAIDTKDLARTYKGGKKPLCSENSNATCRISKKRDKNKIEIEHWNRDNNKKNFIQEGPKLKRCQGCNDEQKEQSRGCLFQRNFKSNKKAIDKKLIEKSNEKGERELLVLIKLFNFKPSINEVTTEQIKKEPAVSYLVIELLEERMLKECIKGKEVINELLTITRKL</sequence>
<evidence type="ECO:0000313" key="2">
    <source>
        <dbReference type="Proteomes" id="UP000789901"/>
    </source>
</evidence>